<sequence>MYHSRLLAAEDRRPLPIAVPPPSPGTLDDLERATANDVVLARGDHLFTAGQTGGGAFTVLSGALVLCRSLPDGRRQIVDLVGPGRLVGLAEGVVRASTATALVRTRLRPLRRPSPEAIAAELATCLARHHAHAVLLGRKTALEKVASALLELAALFGSRWPEETIDGPSFVLPMTRSDLGDWLGLVIETVSRALGELQRRGLVVIERTDVVHLVDPAGLAALSGDRLVRRADLA</sequence>
<evidence type="ECO:0000256" key="2">
    <source>
        <dbReference type="ARBA" id="ARBA00023125"/>
    </source>
</evidence>
<dbReference type="SUPFAM" id="SSF51206">
    <property type="entry name" value="cAMP-binding domain-like"/>
    <property type="match status" value="1"/>
</dbReference>
<organism evidence="5 6">
    <name type="scientific">Oharaeibacter diazotrophicus</name>
    <dbReference type="NCBI Taxonomy" id="1920512"/>
    <lineage>
        <taxon>Bacteria</taxon>
        <taxon>Pseudomonadati</taxon>
        <taxon>Pseudomonadota</taxon>
        <taxon>Alphaproteobacteria</taxon>
        <taxon>Hyphomicrobiales</taxon>
        <taxon>Pleomorphomonadaceae</taxon>
        <taxon>Oharaeibacter</taxon>
    </lineage>
</organism>
<evidence type="ECO:0000259" key="4">
    <source>
        <dbReference type="PROSITE" id="PS51063"/>
    </source>
</evidence>
<evidence type="ECO:0000313" key="5">
    <source>
        <dbReference type="EMBL" id="TDP87244.1"/>
    </source>
</evidence>
<keyword evidence="1" id="KW-0805">Transcription regulation</keyword>
<dbReference type="Gene3D" id="2.60.120.10">
    <property type="entry name" value="Jelly Rolls"/>
    <property type="match status" value="1"/>
</dbReference>
<keyword evidence="3" id="KW-0804">Transcription</keyword>
<dbReference type="SMART" id="SM00100">
    <property type="entry name" value="cNMP"/>
    <property type="match status" value="1"/>
</dbReference>
<dbReference type="CDD" id="cd00038">
    <property type="entry name" value="CAP_ED"/>
    <property type="match status" value="1"/>
</dbReference>
<keyword evidence="2" id="KW-0238">DNA-binding</keyword>
<dbReference type="AlphaFoldDB" id="A0A4R6RL58"/>
<evidence type="ECO:0000256" key="1">
    <source>
        <dbReference type="ARBA" id="ARBA00023015"/>
    </source>
</evidence>
<dbReference type="InterPro" id="IPR036390">
    <property type="entry name" value="WH_DNA-bd_sf"/>
</dbReference>
<dbReference type="SMART" id="SM00419">
    <property type="entry name" value="HTH_CRP"/>
    <property type="match status" value="1"/>
</dbReference>
<dbReference type="Pfam" id="PF13545">
    <property type="entry name" value="HTH_Crp_2"/>
    <property type="match status" value="1"/>
</dbReference>
<accession>A0A4R6RL58</accession>
<dbReference type="OrthoDB" id="667966at2"/>
<reference evidence="5 6" key="1">
    <citation type="submission" date="2019-03" db="EMBL/GenBank/DDBJ databases">
        <title>Genomic Encyclopedia of Type Strains, Phase IV (KMG-IV): sequencing the most valuable type-strain genomes for metagenomic binning, comparative biology and taxonomic classification.</title>
        <authorList>
            <person name="Goeker M."/>
        </authorList>
    </citation>
    <scope>NUCLEOTIDE SEQUENCE [LARGE SCALE GENOMIC DNA]</scope>
    <source>
        <strain evidence="5 6">DSM 102969</strain>
    </source>
</reference>
<protein>
    <submittedName>
        <fullName evidence="5">Crp/Fnr family transcriptional regulator</fullName>
    </submittedName>
</protein>
<dbReference type="GO" id="GO:0003677">
    <property type="term" value="F:DNA binding"/>
    <property type="evidence" value="ECO:0007669"/>
    <property type="project" value="UniProtKB-KW"/>
</dbReference>
<keyword evidence="6" id="KW-1185">Reference proteome</keyword>
<dbReference type="InterPro" id="IPR012318">
    <property type="entry name" value="HTH_CRP"/>
</dbReference>
<dbReference type="PRINTS" id="PR00034">
    <property type="entry name" value="HTHCRP"/>
</dbReference>
<proteinExistence type="predicted"/>
<dbReference type="GO" id="GO:0006355">
    <property type="term" value="P:regulation of DNA-templated transcription"/>
    <property type="evidence" value="ECO:0007669"/>
    <property type="project" value="InterPro"/>
</dbReference>
<dbReference type="RefSeq" id="WP_126535770.1">
    <property type="nucleotide sequence ID" value="NZ_BSPM01000008.1"/>
</dbReference>
<evidence type="ECO:0000256" key="3">
    <source>
        <dbReference type="ARBA" id="ARBA00023163"/>
    </source>
</evidence>
<dbReference type="InterPro" id="IPR036388">
    <property type="entry name" value="WH-like_DNA-bd_sf"/>
</dbReference>
<dbReference type="InterPro" id="IPR000595">
    <property type="entry name" value="cNMP-bd_dom"/>
</dbReference>
<dbReference type="Gene3D" id="1.10.10.10">
    <property type="entry name" value="Winged helix-like DNA-binding domain superfamily/Winged helix DNA-binding domain"/>
    <property type="match status" value="1"/>
</dbReference>
<dbReference type="EMBL" id="SNXY01000006">
    <property type="protein sequence ID" value="TDP87244.1"/>
    <property type="molecule type" value="Genomic_DNA"/>
</dbReference>
<dbReference type="Proteomes" id="UP000294547">
    <property type="component" value="Unassembled WGS sequence"/>
</dbReference>
<dbReference type="InterPro" id="IPR018490">
    <property type="entry name" value="cNMP-bd_dom_sf"/>
</dbReference>
<dbReference type="PROSITE" id="PS51063">
    <property type="entry name" value="HTH_CRP_2"/>
    <property type="match status" value="1"/>
</dbReference>
<evidence type="ECO:0000313" key="6">
    <source>
        <dbReference type="Proteomes" id="UP000294547"/>
    </source>
</evidence>
<name>A0A4R6RL58_9HYPH</name>
<comment type="caution">
    <text evidence="5">The sequence shown here is derived from an EMBL/GenBank/DDBJ whole genome shotgun (WGS) entry which is preliminary data.</text>
</comment>
<dbReference type="SUPFAM" id="SSF46785">
    <property type="entry name" value="Winged helix' DNA-binding domain"/>
    <property type="match status" value="1"/>
</dbReference>
<dbReference type="InterPro" id="IPR014710">
    <property type="entry name" value="RmlC-like_jellyroll"/>
</dbReference>
<feature type="domain" description="HTH crp-type" evidence="4">
    <location>
        <begin position="139"/>
        <end position="217"/>
    </location>
</feature>
<dbReference type="Pfam" id="PF00027">
    <property type="entry name" value="cNMP_binding"/>
    <property type="match status" value="1"/>
</dbReference>
<gene>
    <name evidence="5" type="ORF">EDD54_1133</name>
</gene>